<dbReference type="PROSITE" id="PS50865">
    <property type="entry name" value="ZF_MYND_2"/>
    <property type="match status" value="1"/>
</dbReference>
<evidence type="ECO:0000256" key="1">
    <source>
        <dbReference type="ARBA" id="ARBA00022723"/>
    </source>
</evidence>
<comment type="caution">
    <text evidence="7">The sequence shown here is derived from an EMBL/GenBank/DDBJ whole genome shotgun (WGS) entry which is preliminary data.</text>
</comment>
<proteinExistence type="predicted"/>
<keyword evidence="3" id="KW-0862">Zinc</keyword>
<feature type="domain" description="MYND-type" evidence="6">
    <location>
        <begin position="6"/>
        <end position="42"/>
    </location>
</feature>
<protein>
    <recommendedName>
        <fullName evidence="9">Protein msta</fullName>
    </recommendedName>
</protein>
<evidence type="ECO:0000256" key="3">
    <source>
        <dbReference type="ARBA" id="ARBA00022833"/>
    </source>
</evidence>
<keyword evidence="1" id="KW-0479">Metal-binding</keyword>
<dbReference type="Pfam" id="PF00856">
    <property type="entry name" value="SET"/>
    <property type="match status" value="1"/>
</dbReference>
<reference evidence="7 8" key="1">
    <citation type="journal article" date="2022" name="Allergy">
        <title>Genome assembly and annotation of Periplaneta americana reveal a comprehensive cockroach allergen profile.</title>
        <authorList>
            <person name="Wang L."/>
            <person name="Xiong Q."/>
            <person name="Saelim N."/>
            <person name="Wang L."/>
            <person name="Nong W."/>
            <person name="Wan A.T."/>
            <person name="Shi M."/>
            <person name="Liu X."/>
            <person name="Cao Q."/>
            <person name="Hui J.H.L."/>
            <person name="Sookrung N."/>
            <person name="Leung T.F."/>
            <person name="Tungtrongchitr A."/>
            <person name="Tsui S.K.W."/>
        </authorList>
    </citation>
    <scope>NUCLEOTIDE SEQUENCE [LARGE SCALE GENOMIC DNA]</scope>
    <source>
        <strain evidence="7">PWHHKU_190912</strain>
    </source>
</reference>
<dbReference type="SMART" id="SM00317">
    <property type="entry name" value="SET"/>
    <property type="match status" value="1"/>
</dbReference>
<evidence type="ECO:0000259" key="5">
    <source>
        <dbReference type="PROSITE" id="PS50280"/>
    </source>
</evidence>
<dbReference type="SUPFAM" id="SSF144232">
    <property type="entry name" value="HIT/MYND zinc finger-like"/>
    <property type="match status" value="1"/>
</dbReference>
<feature type="domain" description="SET" evidence="5">
    <location>
        <begin position="43"/>
        <end position="301"/>
    </location>
</feature>
<evidence type="ECO:0000313" key="8">
    <source>
        <dbReference type="Proteomes" id="UP001148838"/>
    </source>
</evidence>
<dbReference type="Gene3D" id="2.170.270.10">
    <property type="entry name" value="SET domain"/>
    <property type="match status" value="1"/>
</dbReference>
<dbReference type="InterPro" id="IPR001214">
    <property type="entry name" value="SET_dom"/>
</dbReference>
<dbReference type="Gene3D" id="6.10.140.2220">
    <property type="match status" value="2"/>
</dbReference>
<keyword evidence="2 4" id="KW-0863">Zinc-finger</keyword>
<dbReference type="CDD" id="cd20071">
    <property type="entry name" value="SET_SMYD"/>
    <property type="match status" value="1"/>
</dbReference>
<dbReference type="Proteomes" id="UP001148838">
    <property type="component" value="Unassembled WGS sequence"/>
</dbReference>
<name>A0ABQ8SH87_PERAM</name>
<dbReference type="InterPro" id="IPR046341">
    <property type="entry name" value="SET_dom_sf"/>
</dbReference>
<sequence>MPQETCDVCSAPAAHKCSACKQAAYCSKEHQKQDWKKHKDVCRPFEIRSSPELGKYLVASRDLSPGDVIVSEAPLVVGPKLHSEQAMCLGCHVPTRYDSDYRCPKCLWPCCGPSCPADPKLHAAECSILRLQTRRNLEAAAGKDVGIYHYDAVTPLRCLLLQRRNPRKWQQILEMESHVKKRGPGTEVFREIRDRVVTFLQENYLQKLSGAGKEGDAVLEDCSENTLHKICGVLDVNGLDIRLALGAEVVALYPTVYLMEHDCVPNTRHSFEIALGDKQYRVTVRATRQIRKGEHISTMYTHALWGTQARRDHLMSTKYFNCRCKRCSDPTELGTYLSAMRCLGAEILSDGSADADGASCGGTQLPVSPLDDNTDWRCDRCPVVLSASQVNELVSRIGEEVDSVQASLLSKNLKVRIYKTVILPVVLYGRETWTLTLREEHRLRVFENKVLRKIFGAKRGEVTGEWRKLHNAELHALLSSPDIIRNIKSRRLRWAGHVARMGESRNAYRVLVGRPEGKRPLGKPRCRWEDNIKMDLREVGNDDRDWINLAQDRNRWRAYVRAAMNLRSSPTVTQLEELLSKLGMFLHPHHYHLYSVKHSLVQLYGHQQGYQTSQLSEQQLERKAGLLPASVTKLLLVVSEMCRDLLAVTDKVDPGSSRLALYSSVLLHELHSAEFHLARRKFERDPPSISAEEMTRKAQGAKSLLLTAIKVLEPEPDFSSGSRMMGLVRKALVDLESWPGTRSSHSHKIHLKI</sequence>
<organism evidence="7 8">
    <name type="scientific">Periplaneta americana</name>
    <name type="common">American cockroach</name>
    <name type="synonym">Blatta americana</name>
    <dbReference type="NCBI Taxonomy" id="6978"/>
    <lineage>
        <taxon>Eukaryota</taxon>
        <taxon>Metazoa</taxon>
        <taxon>Ecdysozoa</taxon>
        <taxon>Arthropoda</taxon>
        <taxon>Hexapoda</taxon>
        <taxon>Insecta</taxon>
        <taxon>Pterygota</taxon>
        <taxon>Neoptera</taxon>
        <taxon>Polyneoptera</taxon>
        <taxon>Dictyoptera</taxon>
        <taxon>Blattodea</taxon>
        <taxon>Blattoidea</taxon>
        <taxon>Blattidae</taxon>
        <taxon>Blattinae</taxon>
        <taxon>Periplaneta</taxon>
    </lineage>
</organism>
<dbReference type="InterPro" id="IPR002893">
    <property type="entry name" value="Znf_MYND"/>
</dbReference>
<dbReference type="EMBL" id="JAJSOF020000027">
    <property type="protein sequence ID" value="KAJ4433467.1"/>
    <property type="molecule type" value="Genomic_DNA"/>
</dbReference>
<keyword evidence="8" id="KW-1185">Reference proteome</keyword>
<accession>A0ABQ8SH87</accession>
<evidence type="ECO:0008006" key="9">
    <source>
        <dbReference type="Google" id="ProtNLM"/>
    </source>
</evidence>
<dbReference type="Pfam" id="PF01753">
    <property type="entry name" value="zf-MYND"/>
    <property type="match status" value="1"/>
</dbReference>
<evidence type="ECO:0000256" key="2">
    <source>
        <dbReference type="ARBA" id="ARBA00022771"/>
    </source>
</evidence>
<dbReference type="PANTHER" id="PTHR46455">
    <property type="entry name" value="SET AND MYND DOMAIN CONTAINING, ARTHROPOD-SPECIFIC, MEMBER 4, ISOFORM A"/>
    <property type="match status" value="1"/>
</dbReference>
<gene>
    <name evidence="7" type="ORF">ANN_15770</name>
</gene>
<evidence type="ECO:0000313" key="7">
    <source>
        <dbReference type="EMBL" id="KAJ4433467.1"/>
    </source>
</evidence>
<dbReference type="SUPFAM" id="SSF82199">
    <property type="entry name" value="SET domain"/>
    <property type="match status" value="1"/>
</dbReference>
<dbReference type="Gene3D" id="1.10.220.160">
    <property type="match status" value="1"/>
</dbReference>
<evidence type="ECO:0000259" key="6">
    <source>
        <dbReference type="PROSITE" id="PS50865"/>
    </source>
</evidence>
<evidence type="ECO:0000256" key="4">
    <source>
        <dbReference type="PROSITE-ProRule" id="PRU00134"/>
    </source>
</evidence>
<dbReference type="PROSITE" id="PS01360">
    <property type="entry name" value="ZF_MYND_1"/>
    <property type="match status" value="1"/>
</dbReference>
<dbReference type="PANTHER" id="PTHR46455:SF2">
    <property type="entry name" value="AT24727P"/>
    <property type="match status" value="1"/>
</dbReference>
<dbReference type="InterPro" id="IPR053010">
    <property type="entry name" value="SET_SmydA-8"/>
</dbReference>
<dbReference type="PROSITE" id="PS50280">
    <property type="entry name" value="SET"/>
    <property type="match status" value="1"/>
</dbReference>